<organism evidence="1 2">
    <name type="scientific">Plectosphaerella plurivora</name>
    <dbReference type="NCBI Taxonomy" id="936078"/>
    <lineage>
        <taxon>Eukaryota</taxon>
        <taxon>Fungi</taxon>
        <taxon>Dikarya</taxon>
        <taxon>Ascomycota</taxon>
        <taxon>Pezizomycotina</taxon>
        <taxon>Sordariomycetes</taxon>
        <taxon>Hypocreomycetidae</taxon>
        <taxon>Glomerellales</taxon>
        <taxon>Plectosphaerellaceae</taxon>
        <taxon>Plectosphaerella</taxon>
    </lineage>
</organism>
<protein>
    <submittedName>
        <fullName evidence="1">Uncharacterized protein</fullName>
    </submittedName>
</protein>
<keyword evidence="2" id="KW-1185">Reference proteome</keyword>
<sequence>MLKLSLQKEAYDPVLHPPSLRHHEVSVSAVIVAALGFSSTASAAFIAFPDQQTCATSATGSSTLTRQQLENAVVNGARTLVDPIARNTVVGPACLRLRDPLYNTWVRGFGNIYFVFKGGDYTYCHSLGFDPAGSGYPAMC</sequence>
<reference evidence="1" key="1">
    <citation type="journal article" date="2021" name="Nat. Commun.">
        <title>Genetic determinants of endophytism in the Arabidopsis root mycobiome.</title>
        <authorList>
            <person name="Mesny F."/>
            <person name="Miyauchi S."/>
            <person name="Thiergart T."/>
            <person name="Pickel B."/>
            <person name="Atanasova L."/>
            <person name="Karlsson M."/>
            <person name="Huettel B."/>
            <person name="Barry K.W."/>
            <person name="Haridas S."/>
            <person name="Chen C."/>
            <person name="Bauer D."/>
            <person name="Andreopoulos W."/>
            <person name="Pangilinan J."/>
            <person name="LaButti K."/>
            <person name="Riley R."/>
            <person name="Lipzen A."/>
            <person name="Clum A."/>
            <person name="Drula E."/>
            <person name="Henrissat B."/>
            <person name="Kohler A."/>
            <person name="Grigoriev I.V."/>
            <person name="Martin F.M."/>
            <person name="Hacquard S."/>
        </authorList>
    </citation>
    <scope>NUCLEOTIDE SEQUENCE</scope>
    <source>
        <strain evidence="1">MPI-SDFR-AT-0117</strain>
    </source>
</reference>
<gene>
    <name evidence="1" type="ORF">F5X68DRAFT_264782</name>
</gene>
<dbReference type="Proteomes" id="UP000770015">
    <property type="component" value="Unassembled WGS sequence"/>
</dbReference>
<dbReference type="EMBL" id="JAGSXJ010000028">
    <property type="protein sequence ID" value="KAH6671530.1"/>
    <property type="molecule type" value="Genomic_DNA"/>
</dbReference>
<evidence type="ECO:0000313" key="2">
    <source>
        <dbReference type="Proteomes" id="UP000770015"/>
    </source>
</evidence>
<accession>A0A9P8V3E0</accession>
<name>A0A9P8V3E0_9PEZI</name>
<dbReference type="AlphaFoldDB" id="A0A9P8V3E0"/>
<dbReference type="OrthoDB" id="3551791at2759"/>
<proteinExistence type="predicted"/>
<comment type="caution">
    <text evidence="1">The sequence shown here is derived from an EMBL/GenBank/DDBJ whole genome shotgun (WGS) entry which is preliminary data.</text>
</comment>
<evidence type="ECO:0000313" key="1">
    <source>
        <dbReference type="EMBL" id="KAH6671530.1"/>
    </source>
</evidence>